<organism evidence="1 2">
    <name type="scientific">Candidatus Harrisonbacteria bacterium CG10_big_fil_rev_8_21_14_0_10_42_17</name>
    <dbReference type="NCBI Taxonomy" id="1974584"/>
    <lineage>
        <taxon>Bacteria</taxon>
        <taxon>Candidatus Harrisoniibacteriota</taxon>
    </lineage>
</organism>
<evidence type="ECO:0000313" key="2">
    <source>
        <dbReference type="Proteomes" id="UP000228635"/>
    </source>
</evidence>
<accession>A0A2M6WI60</accession>
<name>A0A2M6WI60_9BACT</name>
<evidence type="ECO:0008006" key="3">
    <source>
        <dbReference type="Google" id="ProtNLM"/>
    </source>
</evidence>
<dbReference type="AlphaFoldDB" id="A0A2M6WI60"/>
<gene>
    <name evidence="1" type="ORF">COU08_02110</name>
</gene>
<dbReference type="EMBL" id="PFBA01000019">
    <property type="protein sequence ID" value="PIT92481.1"/>
    <property type="molecule type" value="Genomic_DNA"/>
</dbReference>
<proteinExistence type="predicted"/>
<reference evidence="2" key="1">
    <citation type="submission" date="2017-09" db="EMBL/GenBank/DDBJ databases">
        <title>Depth-based differentiation of microbial function through sediment-hosted aquifers and enrichment of novel symbionts in the deep terrestrial subsurface.</title>
        <authorList>
            <person name="Probst A.J."/>
            <person name="Ladd B."/>
            <person name="Jarett J.K."/>
            <person name="Geller-Mcgrath D.E."/>
            <person name="Sieber C.M.K."/>
            <person name="Emerson J.B."/>
            <person name="Anantharaman K."/>
            <person name="Thomas B.C."/>
            <person name="Malmstrom R."/>
            <person name="Stieglmeier M."/>
            <person name="Klingl A."/>
            <person name="Woyke T."/>
            <person name="Ryan C.M."/>
            <person name="Banfield J.F."/>
        </authorList>
    </citation>
    <scope>NUCLEOTIDE SEQUENCE [LARGE SCALE GENOMIC DNA]</scope>
</reference>
<protein>
    <recommendedName>
        <fullName evidence="3">CopG-like ribbon-helix-helix domain-containing protein</fullName>
    </recommendedName>
</protein>
<comment type="caution">
    <text evidence="1">The sequence shown here is derived from an EMBL/GenBank/DDBJ whole genome shotgun (WGS) entry which is preliminary data.</text>
</comment>
<dbReference type="Proteomes" id="UP000228635">
    <property type="component" value="Unassembled WGS sequence"/>
</dbReference>
<evidence type="ECO:0000313" key="1">
    <source>
        <dbReference type="EMBL" id="PIT92481.1"/>
    </source>
</evidence>
<sequence length="73" mass="8387">MATTKKRLNVTLSPKVEKVIQKLAKRDNIPQATKLSQLITIALEIEEDTEWDKLAQKRDTKSAKFVPHSKAWK</sequence>